<keyword evidence="4" id="KW-1003">Cell membrane</keyword>
<proteinExistence type="inferred from homology"/>
<feature type="transmembrane region" description="Helical" evidence="8">
    <location>
        <begin position="222"/>
        <end position="246"/>
    </location>
</feature>
<comment type="similarity">
    <text evidence="2">Belongs to the auxin efflux carrier (TC 2.A.69) family.</text>
</comment>
<evidence type="ECO:0000313" key="10">
    <source>
        <dbReference type="Proteomes" id="UP000005317"/>
    </source>
</evidence>
<dbReference type="GO" id="GO:0005886">
    <property type="term" value="C:plasma membrane"/>
    <property type="evidence" value="ECO:0007669"/>
    <property type="project" value="UniProtKB-SubCell"/>
</dbReference>
<protein>
    <submittedName>
        <fullName evidence="9">Auxin Efflux Carrier</fullName>
    </submittedName>
</protein>
<dbReference type="PANTHER" id="PTHR36838:SF4">
    <property type="entry name" value="AUXIN EFFLUX CARRIER FAMILY PROTEIN"/>
    <property type="match status" value="1"/>
</dbReference>
<dbReference type="InterPro" id="IPR038770">
    <property type="entry name" value="Na+/solute_symporter_sf"/>
</dbReference>
<feature type="transmembrane region" description="Helical" evidence="8">
    <location>
        <begin position="127"/>
        <end position="149"/>
    </location>
</feature>
<dbReference type="PANTHER" id="PTHR36838">
    <property type="entry name" value="AUXIN EFFLUX CARRIER FAMILY PROTEIN"/>
    <property type="match status" value="1"/>
</dbReference>
<dbReference type="OrthoDB" id="9805563at2"/>
<evidence type="ECO:0000256" key="1">
    <source>
        <dbReference type="ARBA" id="ARBA00004651"/>
    </source>
</evidence>
<dbReference type="Proteomes" id="UP000005317">
    <property type="component" value="Unassembled WGS sequence"/>
</dbReference>
<keyword evidence="7 8" id="KW-0472">Membrane</keyword>
<keyword evidence="6 8" id="KW-1133">Transmembrane helix</keyword>
<gene>
    <name evidence="9" type="ORF">Thini_1390</name>
</gene>
<dbReference type="EMBL" id="JH651384">
    <property type="protein sequence ID" value="EIJ33993.1"/>
    <property type="molecule type" value="Genomic_DNA"/>
</dbReference>
<feature type="transmembrane region" description="Helical" evidence="8">
    <location>
        <begin position="252"/>
        <end position="270"/>
    </location>
</feature>
<feature type="transmembrane region" description="Helical" evidence="8">
    <location>
        <begin position="161"/>
        <end position="182"/>
    </location>
</feature>
<keyword evidence="10" id="KW-1185">Reference proteome</keyword>
<keyword evidence="5 8" id="KW-0812">Transmembrane</keyword>
<dbReference type="Gene3D" id="1.20.1530.20">
    <property type="match status" value="1"/>
</dbReference>
<evidence type="ECO:0000256" key="6">
    <source>
        <dbReference type="ARBA" id="ARBA00022989"/>
    </source>
</evidence>
<dbReference type="GO" id="GO:0055085">
    <property type="term" value="P:transmembrane transport"/>
    <property type="evidence" value="ECO:0007669"/>
    <property type="project" value="InterPro"/>
</dbReference>
<evidence type="ECO:0000256" key="4">
    <source>
        <dbReference type="ARBA" id="ARBA00022475"/>
    </source>
</evidence>
<evidence type="ECO:0000256" key="8">
    <source>
        <dbReference type="SAM" id="Phobius"/>
    </source>
</evidence>
<sequence length="303" mass="31743" precursor="true">MSLVLAAIFPVFALLVLGNVARRSGFLPDSFWQEAEKGTYYVLFPALLVGRLATAEMDFASAGTVLLLAALTPLLASVLAFLAASLLRLNGADFTSFYQGSIRFNTYIGLAVVAAAFPASALTLAAIVVAVMIPLVNVLCIGVFAYFTAGQMRLLPLLVSILRNPLIMASLLGIALNLLPFAIPEVVLKVLEKLGQMALPMGLLAVGAGLRLQALQASGAPLFVASVAKLLLLPALVFGLCAWWQVGELEQAVLVTFAALPTASSAYILARQLGGNAAMMAVLITGETLFGMLTLPLVLLAII</sequence>
<dbReference type="AlphaFoldDB" id="A0A656HCB7"/>
<reference evidence="10" key="1">
    <citation type="journal article" date="2011" name="Stand. Genomic Sci.">
        <title>Genome sequence of the filamentous, gliding Thiothrix nivea neotype strain (JP2(T)).</title>
        <authorList>
            <person name="Lapidus A."/>
            <person name="Nolan M."/>
            <person name="Lucas S."/>
            <person name="Glavina Del Rio T."/>
            <person name="Tice H."/>
            <person name="Cheng J.F."/>
            <person name="Tapia R."/>
            <person name="Han C."/>
            <person name="Goodwin L."/>
            <person name="Pitluck S."/>
            <person name="Liolios K."/>
            <person name="Pagani I."/>
            <person name="Ivanova N."/>
            <person name="Huntemann M."/>
            <person name="Mavromatis K."/>
            <person name="Mikhailova N."/>
            <person name="Pati A."/>
            <person name="Chen A."/>
            <person name="Palaniappan K."/>
            <person name="Land M."/>
            <person name="Brambilla E.M."/>
            <person name="Rohde M."/>
            <person name="Abt B."/>
            <person name="Verbarg S."/>
            <person name="Goker M."/>
            <person name="Bristow J."/>
            <person name="Eisen J.A."/>
            <person name="Markowitz V."/>
            <person name="Hugenholtz P."/>
            <person name="Kyrpides N.C."/>
            <person name="Klenk H.P."/>
            <person name="Woyke T."/>
        </authorList>
    </citation>
    <scope>NUCLEOTIDE SEQUENCE [LARGE SCALE GENOMIC DNA]</scope>
    <source>
        <strain evidence="10">ATCC 35100 / DSM 5205 / JP2</strain>
    </source>
</reference>
<name>A0A656HCB7_THINJ</name>
<comment type="subcellular location">
    <subcellularLocation>
        <location evidence="1">Cell membrane</location>
        <topology evidence="1">Multi-pass membrane protein</topology>
    </subcellularLocation>
</comment>
<feature type="transmembrane region" description="Helical" evidence="8">
    <location>
        <begin position="59"/>
        <end position="83"/>
    </location>
</feature>
<dbReference type="RefSeq" id="WP_002707936.1">
    <property type="nucleotide sequence ID" value="NZ_JH651384.1"/>
</dbReference>
<dbReference type="Pfam" id="PF03547">
    <property type="entry name" value="Mem_trans"/>
    <property type="match status" value="1"/>
</dbReference>
<keyword evidence="3" id="KW-0813">Transport</keyword>
<feature type="transmembrane region" description="Helical" evidence="8">
    <location>
        <begin position="277"/>
        <end position="302"/>
    </location>
</feature>
<evidence type="ECO:0000313" key="9">
    <source>
        <dbReference type="EMBL" id="EIJ33993.1"/>
    </source>
</evidence>
<dbReference type="InterPro" id="IPR004776">
    <property type="entry name" value="Mem_transp_PIN-like"/>
</dbReference>
<evidence type="ECO:0000256" key="3">
    <source>
        <dbReference type="ARBA" id="ARBA00022448"/>
    </source>
</evidence>
<evidence type="ECO:0000256" key="2">
    <source>
        <dbReference type="ARBA" id="ARBA00010145"/>
    </source>
</evidence>
<evidence type="ECO:0000256" key="7">
    <source>
        <dbReference type="ARBA" id="ARBA00023136"/>
    </source>
</evidence>
<evidence type="ECO:0000256" key="5">
    <source>
        <dbReference type="ARBA" id="ARBA00022692"/>
    </source>
</evidence>
<organism evidence="9 10">
    <name type="scientific">Thiothrix nivea (strain ATCC 35100 / DSM 5205 / JP2)</name>
    <dbReference type="NCBI Taxonomy" id="870187"/>
    <lineage>
        <taxon>Bacteria</taxon>
        <taxon>Pseudomonadati</taxon>
        <taxon>Pseudomonadota</taxon>
        <taxon>Gammaproteobacteria</taxon>
        <taxon>Thiotrichales</taxon>
        <taxon>Thiotrichaceae</taxon>
        <taxon>Thiothrix</taxon>
    </lineage>
</organism>
<feature type="transmembrane region" description="Helical" evidence="8">
    <location>
        <begin position="104"/>
        <end position="121"/>
    </location>
</feature>
<accession>A0A656HCB7</accession>